<dbReference type="Gene3D" id="6.10.250.3150">
    <property type="match status" value="1"/>
</dbReference>
<keyword evidence="4" id="KW-1185">Reference proteome</keyword>
<dbReference type="Proteomes" id="UP000288212">
    <property type="component" value="Unassembled WGS sequence"/>
</dbReference>
<dbReference type="AlphaFoldDB" id="A0A432VVJ1"/>
<dbReference type="InterPro" id="IPR011055">
    <property type="entry name" value="Dup_hybrid_motif"/>
</dbReference>
<comment type="caution">
    <text evidence="3">The sequence shown here is derived from an EMBL/GenBank/DDBJ whole genome shotgun (WGS) entry which is preliminary data.</text>
</comment>
<feature type="coiled-coil region" evidence="1">
    <location>
        <begin position="46"/>
        <end position="122"/>
    </location>
</feature>
<dbReference type="GO" id="GO:0004222">
    <property type="term" value="F:metalloendopeptidase activity"/>
    <property type="evidence" value="ECO:0007669"/>
    <property type="project" value="TreeGrafter"/>
</dbReference>
<dbReference type="Gene3D" id="2.70.70.10">
    <property type="entry name" value="Glucose Permease (Domain IIA)"/>
    <property type="match status" value="1"/>
</dbReference>
<proteinExistence type="predicted"/>
<organism evidence="3 4">
    <name type="scientific">Aliidiomarina haloalkalitolerans</name>
    <dbReference type="NCBI Taxonomy" id="859059"/>
    <lineage>
        <taxon>Bacteria</taxon>
        <taxon>Pseudomonadati</taxon>
        <taxon>Pseudomonadota</taxon>
        <taxon>Gammaproteobacteria</taxon>
        <taxon>Alteromonadales</taxon>
        <taxon>Idiomarinaceae</taxon>
        <taxon>Aliidiomarina</taxon>
    </lineage>
</organism>
<dbReference type="CDD" id="cd12797">
    <property type="entry name" value="M23_peptidase"/>
    <property type="match status" value="1"/>
</dbReference>
<keyword evidence="1" id="KW-0175">Coiled coil</keyword>
<dbReference type="EMBL" id="PIPI01000002">
    <property type="protein sequence ID" value="RUO20619.1"/>
    <property type="molecule type" value="Genomic_DNA"/>
</dbReference>
<dbReference type="PANTHER" id="PTHR21666:SF270">
    <property type="entry name" value="MUREIN HYDROLASE ACTIVATOR ENVC"/>
    <property type="match status" value="1"/>
</dbReference>
<evidence type="ECO:0000313" key="3">
    <source>
        <dbReference type="EMBL" id="RUO20619.1"/>
    </source>
</evidence>
<dbReference type="InterPro" id="IPR050570">
    <property type="entry name" value="Cell_wall_metabolism_enzyme"/>
</dbReference>
<dbReference type="FunFam" id="2.70.70.10:FF:000003">
    <property type="entry name" value="Murein hydrolase activator EnvC"/>
    <property type="match status" value="1"/>
</dbReference>
<dbReference type="SUPFAM" id="SSF51261">
    <property type="entry name" value="Duplicated hybrid motif"/>
    <property type="match status" value="1"/>
</dbReference>
<gene>
    <name evidence="3" type="ORF">CWE06_04720</name>
</gene>
<dbReference type="PANTHER" id="PTHR21666">
    <property type="entry name" value="PEPTIDASE-RELATED"/>
    <property type="match status" value="1"/>
</dbReference>
<dbReference type="RefSeq" id="WP_126791699.1">
    <property type="nucleotide sequence ID" value="NZ_PIPI01000002.1"/>
</dbReference>
<reference evidence="3 4" key="1">
    <citation type="journal article" date="2011" name="Front. Microbiol.">
        <title>Genomic signatures of strain selection and enhancement in Bacillus atrophaeus var. globigii, a historical biowarfare simulant.</title>
        <authorList>
            <person name="Gibbons H.S."/>
            <person name="Broomall S.M."/>
            <person name="McNew L.A."/>
            <person name="Daligault H."/>
            <person name="Chapman C."/>
            <person name="Bruce D."/>
            <person name="Karavis M."/>
            <person name="Krepps M."/>
            <person name="McGregor P.A."/>
            <person name="Hong C."/>
            <person name="Park K.H."/>
            <person name="Akmal A."/>
            <person name="Feldman A."/>
            <person name="Lin J.S."/>
            <person name="Chang W.E."/>
            <person name="Higgs B.W."/>
            <person name="Demirev P."/>
            <person name="Lindquist J."/>
            <person name="Liem A."/>
            <person name="Fochler E."/>
            <person name="Read T.D."/>
            <person name="Tapia R."/>
            <person name="Johnson S."/>
            <person name="Bishop-Lilly K.A."/>
            <person name="Detter C."/>
            <person name="Han C."/>
            <person name="Sozhamannan S."/>
            <person name="Rosenzweig C.N."/>
            <person name="Skowronski E.W."/>
        </authorList>
    </citation>
    <scope>NUCLEOTIDE SEQUENCE [LARGE SCALE GENOMIC DNA]</scope>
    <source>
        <strain evidence="3 4">AK5</strain>
    </source>
</reference>
<accession>A0A432VVJ1</accession>
<dbReference type="Pfam" id="PF01551">
    <property type="entry name" value="Peptidase_M23"/>
    <property type="match status" value="1"/>
</dbReference>
<evidence type="ECO:0000256" key="1">
    <source>
        <dbReference type="SAM" id="Coils"/>
    </source>
</evidence>
<dbReference type="InterPro" id="IPR016047">
    <property type="entry name" value="M23ase_b-sheet_dom"/>
</dbReference>
<feature type="domain" description="M23ase beta-sheet core" evidence="2">
    <location>
        <begin position="299"/>
        <end position="392"/>
    </location>
</feature>
<dbReference type="OrthoDB" id="9784703at2"/>
<protein>
    <submittedName>
        <fullName evidence="3">Peptidase M23</fullName>
    </submittedName>
</protein>
<name>A0A432VVJ1_9GAMM</name>
<sequence>MRLTTATASPIRASVMLARSALVAMFLAFGVLAISDSFANDPRAEQARAEQQLAALQKEIQQQRRAIERRQERLSRTERELRELETKVQQASQTLRQTELRIAQVEGHIYELESEQERLQGEVTTQANLLADQIESAYRNGDEGFLKMLLNQQSPAKFERMLAYYEFLNDARLAELEKLHALETQLEQVKAEVEQQRQTLARTFEQQRQQRETLAKQRQEQQQLVARLQREQQSDEANLAAMLRNEKELNDLLAALQQVLAQQGIQLDGLAKLRGQLTWPVNGTMRHTFGQQRSGQIRWRGVVMNTELEAPVRAIADGRVIYSDWLRGFGMVVVIDHGEHYMSLYGYNQALLKNVGEPVRSGEVIALAGQSGGQREASLYFEIRHEGNPINPAPYMRR</sequence>
<evidence type="ECO:0000259" key="2">
    <source>
        <dbReference type="Pfam" id="PF01551"/>
    </source>
</evidence>
<evidence type="ECO:0000313" key="4">
    <source>
        <dbReference type="Proteomes" id="UP000288212"/>
    </source>
</evidence>
<feature type="coiled-coil region" evidence="1">
    <location>
        <begin position="172"/>
        <end position="262"/>
    </location>
</feature>